<keyword evidence="3" id="KW-1185">Reference proteome</keyword>
<proteinExistence type="predicted"/>
<dbReference type="EMBL" id="JMQA01000018">
    <property type="protein sequence ID" value="KFN10424.1"/>
    <property type="molecule type" value="Genomic_DNA"/>
</dbReference>
<feature type="compositionally biased region" description="Low complexity" evidence="1">
    <location>
        <begin position="364"/>
        <end position="379"/>
    </location>
</feature>
<dbReference type="PATRIC" id="fig|44252.3.peg.1402"/>
<reference evidence="2 3" key="1">
    <citation type="submission" date="2014-04" db="EMBL/GenBank/DDBJ databases">
        <authorList>
            <person name="Bishop-Lilly K.A."/>
            <person name="Broomall S.M."/>
            <person name="Chain P.S."/>
            <person name="Chertkov O."/>
            <person name="Coyne S.R."/>
            <person name="Daligault H.E."/>
            <person name="Davenport K.W."/>
            <person name="Erkkila T."/>
            <person name="Frey K.G."/>
            <person name="Gibbons H.S."/>
            <person name="Gu W."/>
            <person name="Jaissle J."/>
            <person name="Johnson S.L."/>
            <person name="Koroleva G.I."/>
            <person name="Ladner J.T."/>
            <person name="Lo C.-C."/>
            <person name="Minogue T.D."/>
            <person name="Munk C."/>
            <person name="Palacios G.F."/>
            <person name="Redden C.L."/>
            <person name="Rosenzweig C.N."/>
            <person name="Scholz M.B."/>
            <person name="Teshima H."/>
            <person name="Xu Y."/>
        </authorList>
    </citation>
    <scope>NUCLEOTIDE SEQUENCE [LARGE SCALE GENOMIC DNA]</scope>
    <source>
        <strain evidence="2 3">8244</strain>
    </source>
</reference>
<organism evidence="2 3">
    <name type="scientific">Paenibacillus macerans</name>
    <name type="common">Bacillus macerans</name>
    <dbReference type="NCBI Taxonomy" id="44252"/>
    <lineage>
        <taxon>Bacteria</taxon>
        <taxon>Bacillati</taxon>
        <taxon>Bacillota</taxon>
        <taxon>Bacilli</taxon>
        <taxon>Bacillales</taxon>
        <taxon>Paenibacillaceae</taxon>
        <taxon>Paenibacillus</taxon>
    </lineage>
</organism>
<dbReference type="Pfam" id="PF10720">
    <property type="entry name" value="DUF2515"/>
    <property type="match status" value="2"/>
</dbReference>
<comment type="caution">
    <text evidence="2">The sequence shown here is derived from an EMBL/GenBank/DDBJ whole genome shotgun (WGS) entry which is preliminary data.</text>
</comment>
<evidence type="ECO:0008006" key="4">
    <source>
        <dbReference type="Google" id="ProtNLM"/>
    </source>
</evidence>
<evidence type="ECO:0000256" key="1">
    <source>
        <dbReference type="SAM" id="MobiDB-lite"/>
    </source>
</evidence>
<dbReference type="Proteomes" id="UP000029278">
    <property type="component" value="Unassembled WGS sequence"/>
</dbReference>
<gene>
    <name evidence="2" type="ORF">DJ90_945</name>
</gene>
<evidence type="ECO:0000313" key="2">
    <source>
        <dbReference type="EMBL" id="KFN10424.1"/>
    </source>
</evidence>
<feature type="region of interest" description="Disordered" evidence="1">
    <location>
        <begin position="416"/>
        <end position="440"/>
    </location>
</feature>
<evidence type="ECO:0000313" key="3">
    <source>
        <dbReference type="Proteomes" id="UP000029278"/>
    </source>
</evidence>
<dbReference type="STRING" id="44252.DJ90_945"/>
<dbReference type="AlphaFoldDB" id="A0A090ZGH6"/>
<protein>
    <recommendedName>
        <fullName evidence="4">DUF2515 domain-containing protein</fullName>
    </recommendedName>
</protein>
<dbReference type="RefSeq" id="WP_371861030.1">
    <property type="nucleotide sequence ID" value="NZ_JBDLZH010000005.1"/>
</dbReference>
<dbReference type="InterPro" id="IPR019658">
    <property type="entry name" value="DUF2515"/>
</dbReference>
<feature type="compositionally biased region" description="Low complexity" evidence="1">
    <location>
        <begin position="319"/>
        <end position="330"/>
    </location>
</feature>
<feature type="compositionally biased region" description="Basic and acidic residues" evidence="1">
    <location>
        <begin position="331"/>
        <end position="340"/>
    </location>
</feature>
<accession>A0A090ZGH6</accession>
<dbReference type="GeneID" id="300402038"/>
<feature type="compositionally biased region" description="Gly residues" evidence="1">
    <location>
        <begin position="352"/>
        <end position="363"/>
    </location>
</feature>
<feature type="region of interest" description="Disordered" evidence="1">
    <location>
        <begin position="271"/>
        <end position="381"/>
    </location>
</feature>
<feature type="compositionally biased region" description="Low complexity" evidence="1">
    <location>
        <begin position="277"/>
        <end position="305"/>
    </location>
</feature>
<sequence length="596" mass="63220">MSSQPRRHNTLPESAKKLINRLPAIVKSIVKNKTAQFADSSRMREEALALDWNESAARTVIADIEDMLRRGVTSRPAEKPFWSPEDLALTEEIAAETSRAGVSNITRTAAYLACYEAYPELHWAFLAHMVSRNAGWNMTDLSGSRMADIIDAEEIRLNYRFLERNNALIFQDAYPQLLLYMKSRERGASHFHLLPYFHVSRFMRPFWERFWIDRGSALLTVGLIINEQNYIEKRVVRHPYFQKHVTGKTKFHLFSLAGLNQVVFPLLEREEGGNGGAAETAGTASGAQEGGPAAAPAAAGAKSGPTRGEIAGESLGPDAGAAEGAAAVRGAKAEASRGEGDGGAGNTARNGPGAGGAAPGGVTPGRAGANTSAAGYETDIGGDGGEGGAAAYCSNAGEDAPQARCFGGDSAEGAALPGRAGAGSGAAEAQGAAPEPGPAAGWEVRRLAGRVVSDFGSLPARIALGKSLYAMLMGYRAVRCGAERFAASVPHSGSRADYWPDLFTANKEEALTAARQASELLQSETLPAGERLYSPKLLSAWGDTPYEPISREDWLKDHSALDGISAPKRPFLCDISREHRGGILETALLHDALGDS</sequence>
<dbReference type="HOGENOM" id="CLU_032297_0_1_9"/>
<name>A0A090ZGH6_PAEMA</name>